<name>A0A078JA22_BRANA</name>
<organism evidence="1 2">
    <name type="scientific">Brassica napus</name>
    <name type="common">Rape</name>
    <dbReference type="NCBI Taxonomy" id="3708"/>
    <lineage>
        <taxon>Eukaryota</taxon>
        <taxon>Viridiplantae</taxon>
        <taxon>Streptophyta</taxon>
        <taxon>Embryophyta</taxon>
        <taxon>Tracheophyta</taxon>
        <taxon>Spermatophyta</taxon>
        <taxon>Magnoliopsida</taxon>
        <taxon>eudicotyledons</taxon>
        <taxon>Gunneridae</taxon>
        <taxon>Pentapetalae</taxon>
        <taxon>rosids</taxon>
        <taxon>malvids</taxon>
        <taxon>Brassicales</taxon>
        <taxon>Brassicaceae</taxon>
        <taxon>Brassiceae</taxon>
        <taxon>Brassica</taxon>
    </lineage>
</organism>
<dbReference type="Gramene" id="CDY62029">
    <property type="protein sequence ID" value="CDY62029"/>
    <property type="gene ID" value="GSBRNA2T00035856001"/>
</dbReference>
<reference evidence="1 2" key="1">
    <citation type="journal article" date="2014" name="Science">
        <title>Plant genetics. Early allopolyploid evolution in the post-Neolithic Brassica napus oilseed genome.</title>
        <authorList>
            <person name="Chalhoub B."/>
            <person name="Denoeud F."/>
            <person name="Liu S."/>
            <person name="Parkin I.A."/>
            <person name="Tang H."/>
            <person name="Wang X."/>
            <person name="Chiquet J."/>
            <person name="Belcram H."/>
            <person name="Tong C."/>
            <person name="Samans B."/>
            <person name="Correa M."/>
            <person name="Da Silva C."/>
            <person name="Just J."/>
            <person name="Falentin C."/>
            <person name="Koh C.S."/>
            <person name="Le Clainche I."/>
            <person name="Bernard M."/>
            <person name="Bento P."/>
            <person name="Noel B."/>
            <person name="Labadie K."/>
            <person name="Alberti A."/>
            <person name="Charles M."/>
            <person name="Arnaud D."/>
            <person name="Guo H."/>
            <person name="Daviaud C."/>
            <person name="Alamery S."/>
            <person name="Jabbari K."/>
            <person name="Zhao M."/>
            <person name="Edger P.P."/>
            <person name="Chelaifa H."/>
            <person name="Tack D."/>
            <person name="Lassalle G."/>
            <person name="Mestiri I."/>
            <person name="Schnel N."/>
            <person name="Le Paslier M.C."/>
            <person name="Fan G."/>
            <person name="Renault V."/>
            <person name="Bayer P.E."/>
            <person name="Golicz A.A."/>
            <person name="Manoli S."/>
            <person name="Lee T.H."/>
            <person name="Thi V.H."/>
            <person name="Chalabi S."/>
            <person name="Hu Q."/>
            <person name="Fan C."/>
            <person name="Tollenaere R."/>
            <person name="Lu Y."/>
            <person name="Battail C."/>
            <person name="Shen J."/>
            <person name="Sidebottom C.H."/>
            <person name="Wang X."/>
            <person name="Canaguier A."/>
            <person name="Chauveau A."/>
            <person name="Berard A."/>
            <person name="Deniot G."/>
            <person name="Guan M."/>
            <person name="Liu Z."/>
            <person name="Sun F."/>
            <person name="Lim Y.P."/>
            <person name="Lyons E."/>
            <person name="Town C.D."/>
            <person name="Bancroft I."/>
            <person name="Wang X."/>
            <person name="Meng J."/>
            <person name="Ma J."/>
            <person name="Pires J.C."/>
            <person name="King G.J."/>
            <person name="Brunel D."/>
            <person name="Delourme R."/>
            <person name="Renard M."/>
            <person name="Aury J.M."/>
            <person name="Adams K.L."/>
            <person name="Batley J."/>
            <person name="Snowdon R.J."/>
            <person name="Tost J."/>
            <person name="Edwards D."/>
            <person name="Zhou Y."/>
            <person name="Hua W."/>
            <person name="Sharpe A.G."/>
            <person name="Paterson A.H."/>
            <person name="Guan C."/>
            <person name="Wincker P."/>
        </authorList>
    </citation>
    <scope>NUCLEOTIDE SEQUENCE [LARGE SCALE GENOMIC DNA]</scope>
    <source>
        <strain evidence="2">cv. Darmor-bzh</strain>
    </source>
</reference>
<gene>
    <name evidence="1" type="primary">BnaC06g41860D</name>
    <name evidence="1" type="ORF">GSBRNA2T00035856001</name>
</gene>
<evidence type="ECO:0000313" key="1">
    <source>
        <dbReference type="EMBL" id="CDY62029.1"/>
    </source>
</evidence>
<accession>A0A078JA22</accession>
<dbReference type="Proteomes" id="UP000028999">
    <property type="component" value="Unassembled WGS sequence"/>
</dbReference>
<dbReference type="AlphaFoldDB" id="A0A078JA22"/>
<proteinExistence type="predicted"/>
<dbReference type="PaxDb" id="3708-A0A078JA22"/>
<evidence type="ECO:0000313" key="2">
    <source>
        <dbReference type="Proteomes" id="UP000028999"/>
    </source>
</evidence>
<dbReference type="EMBL" id="LK034082">
    <property type="protein sequence ID" value="CDY62029.1"/>
    <property type="molecule type" value="Genomic_DNA"/>
</dbReference>
<protein>
    <submittedName>
        <fullName evidence="1">BnaC06g41860D protein</fullName>
    </submittedName>
</protein>
<keyword evidence="2" id="KW-1185">Reference proteome</keyword>
<sequence length="100" mass="10699">MGVDGHDGSGLETAFFRSAFRTTASSRGNSLSCRRGCACLVFLVGSCVDSSRWFVLRRVAEAAGVVASRFEGAYLSVARGDSLFFFDLPVCFWSSPVSAV</sequence>